<comment type="pathway">
    <text evidence="2 17">Protein modification; protein glycosylation.</text>
</comment>
<name>A0A8R1E352_CAEJA</name>
<proteinExistence type="inferred from homology"/>
<keyword evidence="6" id="KW-0812">Transmembrane</keyword>
<dbReference type="PANTHER" id="PTHR10468">
    <property type="entry name" value="PROTEIN O-LINKED-MANNOSE BETA-1,2-N-ACETYLGLUCOSAMINYLTRANSFERASE 1/ALPHA-1,3-MANNOSYL-GLYCOPROTEIN 2-BETA-N-ACETYLGLUCOSAMINYLTRANSFERASE"/>
    <property type="match status" value="1"/>
</dbReference>
<keyword evidence="8 17" id="KW-0735">Signal-anchor</keyword>
<keyword evidence="4 17" id="KW-0328">Glycosyltransferase</keyword>
<dbReference type="Pfam" id="PF03071">
    <property type="entry name" value="GNT-I"/>
    <property type="match status" value="1"/>
</dbReference>
<evidence type="ECO:0000256" key="17">
    <source>
        <dbReference type="RuleBase" id="RU368119"/>
    </source>
</evidence>
<dbReference type="EC" id="2.4.1.101" evidence="14 17"/>
<evidence type="ECO:0000256" key="10">
    <source>
        <dbReference type="ARBA" id="ARBA00023034"/>
    </source>
</evidence>
<dbReference type="GO" id="GO:0003827">
    <property type="term" value="F:alpha-1,3-mannosylglycoprotein 2-beta-N-acetylglucosaminyltransferase activity"/>
    <property type="evidence" value="ECO:0007669"/>
    <property type="project" value="UniProtKB-UniRule"/>
</dbReference>
<evidence type="ECO:0000256" key="7">
    <source>
        <dbReference type="ARBA" id="ARBA00022723"/>
    </source>
</evidence>
<comment type="subcellular location">
    <subcellularLocation>
        <location evidence="1 17">Golgi apparatus membrane</location>
        <topology evidence="1 17">Single-pass type II membrane protein</topology>
    </subcellularLocation>
</comment>
<evidence type="ECO:0000256" key="9">
    <source>
        <dbReference type="ARBA" id="ARBA00022989"/>
    </source>
</evidence>
<dbReference type="GO" id="GO:0030145">
    <property type="term" value="F:manganese ion binding"/>
    <property type="evidence" value="ECO:0007669"/>
    <property type="project" value="UniProtKB-UniRule"/>
</dbReference>
<dbReference type="Gene3D" id="3.90.550.10">
    <property type="entry name" value="Spore Coat Polysaccharide Biosynthesis Protein SpsA, Chain A"/>
    <property type="match status" value="1"/>
</dbReference>
<dbReference type="SUPFAM" id="SSF53448">
    <property type="entry name" value="Nucleotide-diphospho-sugar transferases"/>
    <property type="match status" value="1"/>
</dbReference>
<evidence type="ECO:0000256" key="13">
    <source>
        <dbReference type="ARBA" id="ARBA00037706"/>
    </source>
</evidence>
<accession>A0A8R1E352</accession>
<keyword evidence="12 17" id="KW-0464">Manganese</keyword>
<comment type="similarity">
    <text evidence="3 17">Belongs to the glycosyltransferase 13 family.</text>
</comment>
<evidence type="ECO:0000313" key="18">
    <source>
        <dbReference type="EnsemblMetazoa" id="CJA18416.1"/>
    </source>
</evidence>
<evidence type="ECO:0000313" key="19">
    <source>
        <dbReference type="Proteomes" id="UP000005237"/>
    </source>
</evidence>
<evidence type="ECO:0000256" key="1">
    <source>
        <dbReference type="ARBA" id="ARBA00004323"/>
    </source>
</evidence>
<dbReference type="GO" id="GO:0000139">
    <property type="term" value="C:Golgi membrane"/>
    <property type="evidence" value="ECO:0007669"/>
    <property type="project" value="UniProtKB-SubCell"/>
</dbReference>
<dbReference type="AlphaFoldDB" id="A0A8R1E352"/>
<evidence type="ECO:0000256" key="4">
    <source>
        <dbReference type="ARBA" id="ARBA00022676"/>
    </source>
</evidence>
<dbReference type="FunFam" id="3.90.550.10:FF:000252">
    <property type="entry name" value="Protein O-linked-mannose beta-1,2-N-acetylglucosaminyltransferase 1"/>
    <property type="match status" value="1"/>
</dbReference>
<keyword evidence="9" id="KW-1133">Transmembrane helix</keyword>
<evidence type="ECO:0000256" key="5">
    <source>
        <dbReference type="ARBA" id="ARBA00022679"/>
    </source>
</evidence>
<evidence type="ECO:0000256" key="8">
    <source>
        <dbReference type="ARBA" id="ARBA00022968"/>
    </source>
</evidence>
<dbReference type="Proteomes" id="UP000005237">
    <property type="component" value="Unassembled WGS sequence"/>
</dbReference>
<comment type="catalytic activity">
    <reaction evidence="16 17">
        <text>N(4)-(alpha-D-Man-(1-&gt;3)-[alpha-D-Man-(1-&gt;3)-[alpha-D-Man-(1-&gt;6)]-alpha-D-Man-(1-&gt;6)]-beta-D-Man-(1-&gt;4)-beta-D-GlcNAc-(1-&gt;4)-beta-D-GlcNAc)-L-asparaginyl-[protein] (N-glucan mannose isomer 5A1,2) + UDP-N-acetyl-alpha-D-glucosamine = N(4)-{beta-D-GlcNAc-(1-&gt;2)-alpha-D-Man-(1-&gt;3)-[alpha-D-Man-(1-&gt;3)-[alpha-D-Man-(1-&gt;6)]-alpha-D-Man-(1-&gt;6)]-beta-D-Man-(1-&gt;4)-beta-D-GlcNAc-(1-&gt;4)-beta-D-GlcNAc}-L-asparaginyl-[protein] + UDP + H(+)</text>
        <dbReference type="Rhea" id="RHEA:11456"/>
        <dbReference type="Rhea" id="RHEA-COMP:14367"/>
        <dbReference type="Rhea" id="RHEA-COMP:14368"/>
        <dbReference type="ChEBI" id="CHEBI:15378"/>
        <dbReference type="ChEBI" id="CHEBI:57705"/>
        <dbReference type="ChEBI" id="CHEBI:58223"/>
        <dbReference type="ChEBI" id="CHEBI:59087"/>
        <dbReference type="ChEBI" id="CHEBI:60625"/>
        <dbReference type="EC" id="2.4.1.101"/>
    </reaction>
</comment>
<reference evidence="19" key="1">
    <citation type="submission" date="2010-08" db="EMBL/GenBank/DDBJ databases">
        <authorList>
            <consortium name="Caenorhabditis japonica Sequencing Consortium"/>
            <person name="Wilson R.K."/>
        </authorList>
    </citation>
    <scope>NUCLEOTIDE SEQUENCE [LARGE SCALE GENOMIC DNA]</scope>
    <source>
        <strain evidence="19">DF5081</strain>
    </source>
</reference>
<evidence type="ECO:0000256" key="6">
    <source>
        <dbReference type="ARBA" id="ARBA00022692"/>
    </source>
</evidence>
<comment type="function">
    <text evidence="13 17">Initiates complex N-linked carbohydrate formation. Essential for the conversion of high-mannose to hybrid and complex N-glycans.</text>
</comment>
<dbReference type="InterPro" id="IPR004139">
    <property type="entry name" value="Glyco_trans_13"/>
</dbReference>
<dbReference type="InterPro" id="IPR052261">
    <property type="entry name" value="Glycosyltransferase_13"/>
</dbReference>
<dbReference type="PANTHER" id="PTHR10468:SF0">
    <property type="entry name" value="ALPHA-1,3-MANNOSYL-GLYCOPROTEIN 2-BETA-N-ACETYLGLUCOSAMINYLTRANSFERASE"/>
    <property type="match status" value="1"/>
</dbReference>
<comment type="cofactor">
    <cofactor evidence="17">
        <name>Mn(2+)</name>
        <dbReference type="ChEBI" id="CHEBI:29035"/>
    </cofactor>
    <text evidence="17">The cofactor is mostly bound to the substrate.</text>
</comment>
<dbReference type="InterPro" id="IPR029044">
    <property type="entry name" value="Nucleotide-diphossugar_trans"/>
</dbReference>
<dbReference type="GO" id="GO:0006487">
    <property type="term" value="P:protein N-linked glycosylation"/>
    <property type="evidence" value="ECO:0007669"/>
    <property type="project" value="TreeGrafter"/>
</dbReference>
<keyword evidence="19" id="KW-1185">Reference proteome</keyword>
<keyword evidence="10 17" id="KW-0333">Golgi apparatus</keyword>
<evidence type="ECO:0000256" key="14">
    <source>
        <dbReference type="ARBA" id="ARBA00038949"/>
    </source>
</evidence>
<keyword evidence="11" id="KW-0472">Membrane</keyword>
<keyword evidence="5" id="KW-0808">Transferase</keyword>
<reference evidence="18" key="2">
    <citation type="submission" date="2022-06" db="UniProtKB">
        <authorList>
            <consortium name="EnsemblMetazoa"/>
        </authorList>
    </citation>
    <scope>IDENTIFICATION</scope>
    <source>
        <strain evidence="18">DF5081</strain>
    </source>
</reference>
<evidence type="ECO:0000256" key="3">
    <source>
        <dbReference type="ARBA" id="ARBA00006492"/>
    </source>
</evidence>
<dbReference type="Gene3D" id="3.10.180.20">
    <property type="entry name" value="N-Acetylglucosaminyltransferase I, Domain 2"/>
    <property type="match status" value="1"/>
</dbReference>
<organism evidence="18 19">
    <name type="scientific">Caenorhabditis japonica</name>
    <dbReference type="NCBI Taxonomy" id="281687"/>
    <lineage>
        <taxon>Eukaryota</taxon>
        <taxon>Metazoa</taxon>
        <taxon>Ecdysozoa</taxon>
        <taxon>Nematoda</taxon>
        <taxon>Chromadorea</taxon>
        <taxon>Rhabditida</taxon>
        <taxon>Rhabditina</taxon>
        <taxon>Rhabditomorpha</taxon>
        <taxon>Rhabditoidea</taxon>
        <taxon>Rhabditidae</taxon>
        <taxon>Peloderinae</taxon>
        <taxon>Caenorhabditis</taxon>
    </lineage>
</organism>
<keyword evidence="7 17" id="KW-0479">Metal-binding</keyword>
<evidence type="ECO:0000256" key="12">
    <source>
        <dbReference type="ARBA" id="ARBA00023211"/>
    </source>
</evidence>
<protein>
    <recommendedName>
        <fullName evidence="14 17">Alpha-1,3-mannosyl-glycoprotein 2-beta-N-acetylglucosaminyltransferase</fullName>
        <shortName evidence="17">GNT-I</shortName>
        <shortName evidence="17">GlcNAc-T I</shortName>
        <ecNumber evidence="14 17">2.4.1.101</ecNumber>
    </recommendedName>
    <alternativeName>
        <fullName evidence="15 17">N-glycosyl-oligosaccharide-glycoprotein N-acetylglucosaminyltransferase I</fullName>
    </alternativeName>
</protein>
<evidence type="ECO:0000256" key="2">
    <source>
        <dbReference type="ARBA" id="ARBA00004922"/>
    </source>
</evidence>
<evidence type="ECO:0000256" key="15">
    <source>
        <dbReference type="ARBA" id="ARBA00041712"/>
    </source>
</evidence>
<evidence type="ECO:0000256" key="11">
    <source>
        <dbReference type="ARBA" id="ARBA00023136"/>
    </source>
</evidence>
<evidence type="ECO:0000256" key="16">
    <source>
        <dbReference type="ARBA" id="ARBA00049421"/>
    </source>
</evidence>
<dbReference type="EnsemblMetazoa" id="CJA18416.1">
    <property type="protein sequence ID" value="CJA18416.1"/>
    <property type="gene ID" value="WBGene00137620"/>
</dbReference>
<sequence>METERPARISDGNLTMKKTVSRKWKDPIPVLVFACNRSEALRDHVESLLKYRPSKELFPIIVSQDCDDQYVHNEVMEFEDQIEYIKHSVDDNVSPKYKNFLPYYRIARHYKLALDHVFVTEGYESVIITEDDLQIAPDFFSYFSNTRYLLDMDPTLMCVTAWNDNGKPTTMDITDVTRLYRTDFLAGLGWMMTSRLWKEIGPKWPVMTWDDWLRNPLRRKGRQCIRPEVGRTGMSFHGQEGASSGQFFLKYLMYIEANTGYTDFGKIDLDYLLPENFEKKMKKEVESAIEMDIDDAVQFVHFHENRGKSIRIMYGGRLDYINKADAFEIMHDFKSGVPRTAYNGIVTCFYKGVRVYLVPDRTRLSAYDPKWIVPPEA</sequence>